<evidence type="ECO:0000313" key="2">
    <source>
        <dbReference type="EMBL" id="CAH1780206.1"/>
    </source>
</evidence>
<keyword evidence="1" id="KW-0560">Oxidoreductase</keyword>
<dbReference type="SUPFAM" id="SSF51197">
    <property type="entry name" value="Clavaminate synthase-like"/>
    <property type="match status" value="1"/>
</dbReference>
<evidence type="ECO:0000313" key="3">
    <source>
        <dbReference type="Proteomes" id="UP000749559"/>
    </source>
</evidence>
<dbReference type="Pfam" id="PF14226">
    <property type="entry name" value="DIOX_N"/>
    <property type="match status" value="1"/>
</dbReference>
<sequence>SNNSKLKIRMIPVIDFSSYSLSDVSSPPSDEDLAPLADEVYKAFSEVGVIYLKNHGFDLSLVDDYMKISKKFFNLPKDVKEKFSYDKEAGYMYHGYHHLQEHTSHDATVPDLKEAYNTYPQWKGEWPDEYVPGFKEQGLNIIKPCIELNNRILQTVALGLKWPRDTLTKLHSTDRPSHNCMRTLYYYPVPEGYKLQPGQTRLGKHTDTGSFTLIFQDDVGGLEIKNVSGEWVPATPLPGAILVIIGHATQCWTVDKLKATEHRVGVPDGDVNIAAGRQSVIFFGNPDNDAMLGSIEGTKYQATRYDEYTADFLYDIQK</sequence>
<dbReference type="InterPro" id="IPR050231">
    <property type="entry name" value="Iron_ascorbate_oxido_reductase"/>
</dbReference>
<dbReference type="EMBL" id="CAIIXF020000003">
    <property type="protein sequence ID" value="CAH1780206.1"/>
    <property type="molecule type" value="Genomic_DNA"/>
</dbReference>
<dbReference type="FunFam" id="2.60.120.330:FF:000038">
    <property type="entry name" value="Si:dkey-10o6.2"/>
    <property type="match status" value="1"/>
</dbReference>
<organism evidence="2 3">
    <name type="scientific">Owenia fusiformis</name>
    <name type="common">Polychaete worm</name>
    <dbReference type="NCBI Taxonomy" id="6347"/>
    <lineage>
        <taxon>Eukaryota</taxon>
        <taxon>Metazoa</taxon>
        <taxon>Spiralia</taxon>
        <taxon>Lophotrochozoa</taxon>
        <taxon>Annelida</taxon>
        <taxon>Polychaeta</taxon>
        <taxon>Sedentaria</taxon>
        <taxon>Canalipalpata</taxon>
        <taxon>Sabellida</taxon>
        <taxon>Oweniida</taxon>
        <taxon>Oweniidae</taxon>
        <taxon>Owenia</taxon>
    </lineage>
</organism>
<feature type="non-terminal residue" evidence="2">
    <location>
        <position position="1"/>
    </location>
</feature>
<dbReference type="InterPro" id="IPR027443">
    <property type="entry name" value="IPNS-like_sf"/>
</dbReference>
<accession>A0A8J1UNR1</accession>
<dbReference type="GO" id="GO:0046872">
    <property type="term" value="F:metal ion binding"/>
    <property type="evidence" value="ECO:0007669"/>
    <property type="project" value="UniProtKB-KW"/>
</dbReference>
<evidence type="ECO:0000256" key="1">
    <source>
        <dbReference type="RuleBase" id="RU003682"/>
    </source>
</evidence>
<dbReference type="Gene3D" id="2.60.120.330">
    <property type="entry name" value="B-lactam Antibiotic, Isopenicillin N Synthase, Chain"/>
    <property type="match status" value="1"/>
</dbReference>
<dbReference type="Pfam" id="PF03171">
    <property type="entry name" value="2OG-FeII_Oxy"/>
    <property type="match status" value="1"/>
</dbReference>
<comment type="caution">
    <text evidence="2">The sequence shown here is derived from an EMBL/GenBank/DDBJ whole genome shotgun (WGS) entry which is preliminary data.</text>
</comment>
<keyword evidence="3" id="KW-1185">Reference proteome</keyword>
<dbReference type="GO" id="GO:0016491">
    <property type="term" value="F:oxidoreductase activity"/>
    <property type="evidence" value="ECO:0007669"/>
    <property type="project" value="UniProtKB-KW"/>
</dbReference>
<keyword evidence="1" id="KW-0408">Iron</keyword>
<dbReference type="InterPro" id="IPR026992">
    <property type="entry name" value="DIOX_N"/>
</dbReference>
<dbReference type="PROSITE" id="PS51471">
    <property type="entry name" value="FE2OG_OXY"/>
    <property type="match status" value="1"/>
</dbReference>
<dbReference type="InterPro" id="IPR005123">
    <property type="entry name" value="Oxoglu/Fe-dep_dioxygenase_dom"/>
</dbReference>
<dbReference type="AlphaFoldDB" id="A0A8J1UNR1"/>
<keyword evidence="1" id="KW-0479">Metal-binding</keyword>
<gene>
    <name evidence="2" type="ORF">OFUS_LOCUS6929</name>
</gene>
<dbReference type="Proteomes" id="UP000749559">
    <property type="component" value="Unassembled WGS sequence"/>
</dbReference>
<name>A0A8J1UNR1_OWEFU</name>
<protein>
    <submittedName>
        <fullName evidence="2">Uncharacterized protein</fullName>
    </submittedName>
</protein>
<dbReference type="InterPro" id="IPR044861">
    <property type="entry name" value="IPNS-like_FE2OG_OXY"/>
</dbReference>
<proteinExistence type="inferred from homology"/>
<dbReference type="OrthoDB" id="288590at2759"/>
<comment type="similarity">
    <text evidence="1">Belongs to the iron/ascorbate-dependent oxidoreductase family.</text>
</comment>
<reference evidence="2" key="1">
    <citation type="submission" date="2022-03" db="EMBL/GenBank/DDBJ databases">
        <authorList>
            <person name="Martin C."/>
        </authorList>
    </citation>
    <scope>NUCLEOTIDE SEQUENCE</scope>
</reference>
<dbReference type="PANTHER" id="PTHR47990">
    <property type="entry name" value="2-OXOGLUTARATE (2OG) AND FE(II)-DEPENDENT OXYGENASE SUPERFAMILY PROTEIN-RELATED"/>
    <property type="match status" value="1"/>
</dbReference>